<keyword evidence="3" id="KW-1185">Reference proteome</keyword>
<dbReference type="Gene3D" id="3.40.50.300">
    <property type="entry name" value="P-loop containing nucleotide triphosphate hydrolases"/>
    <property type="match status" value="1"/>
</dbReference>
<reference evidence="2 3" key="1">
    <citation type="submission" date="2015-03" db="EMBL/GenBank/DDBJ databases">
        <title>Genome assembly of Sandaracinus amylolyticus DSM 53668.</title>
        <authorList>
            <person name="Sharma G."/>
            <person name="Subramanian S."/>
        </authorList>
    </citation>
    <scope>NUCLEOTIDE SEQUENCE [LARGE SCALE GENOMIC DNA]</scope>
    <source>
        <strain evidence="2 3">DSM 53668</strain>
    </source>
</reference>
<dbReference type="STRING" id="927083.DB32_003699"/>
<dbReference type="Proteomes" id="UP000034883">
    <property type="component" value="Chromosome"/>
</dbReference>
<dbReference type="Pfam" id="PF13469">
    <property type="entry name" value="Sulfotransfer_3"/>
    <property type="match status" value="1"/>
</dbReference>
<dbReference type="PANTHER" id="PTHR12788">
    <property type="entry name" value="PROTEIN-TYROSINE SULFOTRANSFERASE 2"/>
    <property type="match status" value="1"/>
</dbReference>
<dbReference type="OrthoDB" id="5432096at2"/>
<dbReference type="EMBL" id="CP011125">
    <property type="protein sequence ID" value="AKF06550.1"/>
    <property type="molecule type" value="Genomic_DNA"/>
</dbReference>
<dbReference type="InterPro" id="IPR027417">
    <property type="entry name" value="P-loop_NTPase"/>
</dbReference>
<gene>
    <name evidence="2" type="ORF">DB32_003699</name>
</gene>
<name>A0A0F6W3I0_9BACT</name>
<sequence>MREREKVVFIGGAGHSGSTLLGLMLGAHPEVFYAGEARKSLFLGDESKPLKKRVCKLCGPSCPIWGELGRAPGEDLYATLVRRTGRRIVVDSTKNLSWTGEQLETLSRRDVDRHLIFLARDGRAVVCSRLRKYPERSAREHAEDWAAQIRATEALAARFPGTVLRVRYEALASAPEPTMREVATFLGVDYAPAMSAPWTTEQHPLGGNNGTQFLMRGNEGGVVALTDKTRDHYGAHPRGIVLDLRWKRELSDDARAAFDEVAGDLNRAYAWGEEST</sequence>
<protein>
    <recommendedName>
        <fullName evidence="4">Sulfotransferase</fullName>
    </recommendedName>
</protein>
<dbReference type="GO" id="GO:0008476">
    <property type="term" value="F:protein-tyrosine sulfotransferase activity"/>
    <property type="evidence" value="ECO:0007669"/>
    <property type="project" value="InterPro"/>
</dbReference>
<dbReference type="InterPro" id="IPR026634">
    <property type="entry name" value="TPST-like"/>
</dbReference>
<evidence type="ECO:0008006" key="4">
    <source>
        <dbReference type="Google" id="ProtNLM"/>
    </source>
</evidence>
<accession>A0A0F6W3I0</accession>
<proteinExistence type="predicted"/>
<dbReference type="SUPFAM" id="SSF52540">
    <property type="entry name" value="P-loop containing nucleoside triphosphate hydrolases"/>
    <property type="match status" value="1"/>
</dbReference>
<dbReference type="PANTHER" id="PTHR12788:SF10">
    <property type="entry name" value="PROTEIN-TYROSINE SULFOTRANSFERASE"/>
    <property type="match status" value="1"/>
</dbReference>
<dbReference type="AlphaFoldDB" id="A0A0F6W3I0"/>
<dbReference type="KEGG" id="samy:DB32_003699"/>
<evidence type="ECO:0000313" key="2">
    <source>
        <dbReference type="EMBL" id="AKF06550.1"/>
    </source>
</evidence>
<organism evidence="2 3">
    <name type="scientific">Sandaracinus amylolyticus</name>
    <dbReference type="NCBI Taxonomy" id="927083"/>
    <lineage>
        <taxon>Bacteria</taxon>
        <taxon>Pseudomonadati</taxon>
        <taxon>Myxococcota</taxon>
        <taxon>Polyangia</taxon>
        <taxon>Polyangiales</taxon>
        <taxon>Sandaracinaceae</taxon>
        <taxon>Sandaracinus</taxon>
    </lineage>
</organism>
<dbReference type="RefSeq" id="WP_053233711.1">
    <property type="nucleotide sequence ID" value="NZ_CP011125.1"/>
</dbReference>
<keyword evidence="1" id="KW-0808">Transferase</keyword>
<evidence type="ECO:0000256" key="1">
    <source>
        <dbReference type="ARBA" id="ARBA00022679"/>
    </source>
</evidence>
<evidence type="ECO:0000313" key="3">
    <source>
        <dbReference type="Proteomes" id="UP000034883"/>
    </source>
</evidence>